<evidence type="ECO:0000256" key="3">
    <source>
        <dbReference type="ARBA" id="ARBA00022448"/>
    </source>
</evidence>
<evidence type="ECO:0000256" key="7">
    <source>
        <dbReference type="ARBA" id="ARBA00022723"/>
    </source>
</evidence>
<keyword evidence="10" id="KW-0460">Magnesium</keyword>
<accession>A0A1W1WVF2</accession>
<dbReference type="FunFam" id="2.70.150.10:FF:000020">
    <property type="entry name" value="Copper-exporting P-type ATPase A"/>
    <property type="match status" value="1"/>
</dbReference>
<dbReference type="InterPro" id="IPR023214">
    <property type="entry name" value="HAD_sf"/>
</dbReference>
<evidence type="ECO:0000256" key="11">
    <source>
        <dbReference type="ARBA" id="ARBA00022967"/>
    </source>
</evidence>
<reference evidence="18" key="1">
    <citation type="submission" date="2017-04" db="EMBL/GenBank/DDBJ databases">
        <authorList>
            <person name="Varghese N."/>
            <person name="Submissions S."/>
        </authorList>
    </citation>
    <scope>NUCLEOTIDE SEQUENCE [LARGE SCALE GENOMIC DNA]</scope>
    <source>
        <strain evidence="18">DSM 16512</strain>
    </source>
</reference>
<dbReference type="GO" id="GO:0055070">
    <property type="term" value="P:copper ion homeostasis"/>
    <property type="evidence" value="ECO:0007669"/>
    <property type="project" value="TreeGrafter"/>
</dbReference>
<dbReference type="SUPFAM" id="SSF81653">
    <property type="entry name" value="Calcium ATPase, transduction domain A"/>
    <property type="match status" value="1"/>
</dbReference>
<dbReference type="NCBIfam" id="TIGR01525">
    <property type="entry name" value="ATPase-IB_hvy"/>
    <property type="match status" value="1"/>
</dbReference>
<feature type="transmembrane region" description="Helical" evidence="15">
    <location>
        <begin position="288"/>
        <end position="313"/>
    </location>
</feature>
<dbReference type="InterPro" id="IPR059000">
    <property type="entry name" value="ATPase_P-type_domA"/>
</dbReference>
<dbReference type="NCBIfam" id="TIGR01512">
    <property type="entry name" value="ATPase-IB2_Cd"/>
    <property type="match status" value="1"/>
</dbReference>
<evidence type="ECO:0000256" key="5">
    <source>
        <dbReference type="ARBA" id="ARBA00022553"/>
    </source>
</evidence>
<feature type="transmembrane region" description="Helical" evidence="15">
    <location>
        <begin position="17"/>
        <end position="38"/>
    </location>
</feature>
<dbReference type="Gene3D" id="3.40.50.1000">
    <property type="entry name" value="HAD superfamily/HAD-like"/>
    <property type="match status" value="1"/>
</dbReference>
<dbReference type="SUPFAM" id="SSF56784">
    <property type="entry name" value="HAD-like"/>
    <property type="match status" value="1"/>
</dbReference>
<feature type="transmembrane region" description="Helical" evidence="15">
    <location>
        <begin position="108"/>
        <end position="125"/>
    </location>
</feature>
<dbReference type="PROSITE" id="PS00154">
    <property type="entry name" value="ATPASE_E1_E2"/>
    <property type="match status" value="1"/>
</dbReference>
<keyword evidence="9 15" id="KW-0067">ATP-binding</keyword>
<dbReference type="PANTHER" id="PTHR43520:SF5">
    <property type="entry name" value="CATION-TRANSPORTING P-TYPE ATPASE-RELATED"/>
    <property type="match status" value="1"/>
</dbReference>
<evidence type="ECO:0000256" key="12">
    <source>
        <dbReference type="ARBA" id="ARBA00022989"/>
    </source>
</evidence>
<dbReference type="AlphaFoldDB" id="A0A1W1WVF2"/>
<feature type="transmembrane region" description="Helical" evidence="15">
    <location>
        <begin position="50"/>
        <end position="69"/>
    </location>
</feature>
<name>A0A1W1WVF2_9BACT</name>
<evidence type="ECO:0000256" key="13">
    <source>
        <dbReference type="ARBA" id="ARBA00023065"/>
    </source>
</evidence>
<keyword evidence="13" id="KW-0406">Ion transport</keyword>
<feature type="transmembrane region" description="Helical" evidence="15">
    <location>
        <begin position="591"/>
        <end position="609"/>
    </location>
</feature>
<evidence type="ECO:0000256" key="14">
    <source>
        <dbReference type="ARBA" id="ARBA00023136"/>
    </source>
</evidence>
<keyword evidence="7 15" id="KW-0479">Metal-binding</keyword>
<organism evidence="17 18">
    <name type="scientific">Nitratiruptor tergarcus DSM 16512</name>
    <dbReference type="NCBI Taxonomy" id="1069081"/>
    <lineage>
        <taxon>Bacteria</taxon>
        <taxon>Pseudomonadati</taxon>
        <taxon>Campylobacterota</taxon>
        <taxon>Epsilonproteobacteria</taxon>
        <taxon>Nautiliales</taxon>
        <taxon>Nitratiruptoraceae</taxon>
        <taxon>Nitratiruptor</taxon>
    </lineage>
</organism>
<feature type="transmembrane region" description="Helical" evidence="15">
    <location>
        <begin position="259"/>
        <end position="282"/>
    </location>
</feature>
<feature type="transmembrane region" description="Helical" evidence="15">
    <location>
        <begin position="615"/>
        <end position="634"/>
    </location>
</feature>
<dbReference type="GO" id="GO:0005886">
    <property type="term" value="C:plasma membrane"/>
    <property type="evidence" value="ECO:0007669"/>
    <property type="project" value="UniProtKB-SubCell"/>
</dbReference>
<dbReference type="InterPro" id="IPR036412">
    <property type="entry name" value="HAD-like_sf"/>
</dbReference>
<dbReference type="Pfam" id="PF00702">
    <property type="entry name" value="Hydrolase"/>
    <property type="match status" value="1"/>
</dbReference>
<dbReference type="InterPro" id="IPR018303">
    <property type="entry name" value="ATPase_P-typ_P_site"/>
</dbReference>
<keyword evidence="3" id="KW-0813">Transport</keyword>
<keyword evidence="14 15" id="KW-0472">Membrane</keyword>
<keyword evidence="6 15" id="KW-0812">Transmembrane</keyword>
<evidence type="ECO:0000259" key="16">
    <source>
        <dbReference type="Pfam" id="PF00122"/>
    </source>
</evidence>
<dbReference type="NCBIfam" id="TIGR01511">
    <property type="entry name" value="ATPase-IB1_Cu"/>
    <property type="match status" value="1"/>
</dbReference>
<feature type="domain" description="P-type ATPase A" evidence="16">
    <location>
        <begin position="143"/>
        <end position="243"/>
    </location>
</feature>
<keyword evidence="8 15" id="KW-0547">Nucleotide-binding</keyword>
<evidence type="ECO:0000256" key="4">
    <source>
        <dbReference type="ARBA" id="ARBA00022475"/>
    </source>
</evidence>
<evidence type="ECO:0000256" key="9">
    <source>
        <dbReference type="ARBA" id="ARBA00022840"/>
    </source>
</evidence>
<dbReference type="STRING" id="1069081.SAMN05660197_1535"/>
<dbReference type="PRINTS" id="PR00120">
    <property type="entry name" value="HATPASE"/>
</dbReference>
<comment type="subcellular location">
    <subcellularLocation>
        <location evidence="1">Cell membrane</location>
        <topology evidence="1">Multi-pass membrane protein</topology>
    </subcellularLocation>
</comment>
<dbReference type="InterPro" id="IPR023298">
    <property type="entry name" value="ATPase_P-typ_TM_dom_sf"/>
</dbReference>
<comment type="similarity">
    <text evidence="2 15">Belongs to the cation transport ATPase (P-type) (TC 3.A.3) family. Type IB subfamily.</text>
</comment>
<dbReference type="InterPro" id="IPR001757">
    <property type="entry name" value="P_typ_ATPase"/>
</dbReference>
<proteinExistence type="inferred from homology"/>
<evidence type="ECO:0000256" key="6">
    <source>
        <dbReference type="ARBA" id="ARBA00022692"/>
    </source>
</evidence>
<feature type="transmembrane region" description="Helical" evidence="15">
    <location>
        <begin position="81"/>
        <end position="102"/>
    </location>
</feature>
<evidence type="ECO:0000256" key="8">
    <source>
        <dbReference type="ARBA" id="ARBA00022741"/>
    </source>
</evidence>
<evidence type="ECO:0000256" key="2">
    <source>
        <dbReference type="ARBA" id="ARBA00006024"/>
    </source>
</evidence>
<gene>
    <name evidence="17" type="ORF">SAMN05660197_1535</name>
</gene>
<dbReference type="InterPro" id="IPR044492">
    <property type="entry name" value="P_typ_ATPase_HD_dom"/>
</dbReference>
<keyword evidence="12 15" id="KW-1133">Transmembrane helix</keyword>
<dbReference type="OrthoDB" id="2490525at2"/>
<sequence length="652" mass="71455">MQHSNHAHHLKDFKKRFIVSLILTIPVLLLSPMIWDWFGFRLDIAFRKEIIFILSSIIYFYGGKPFLLGSLHEIKQKNPGMMTLIAMAISVAYIYSTYALFLENAKEFFWELATLIDIMLIGHYIESKSVAGASQALQSLVQLIPKNAHLVQDDKIKDISIEQLKPGDIILVKPGEKIPIDGSVLEGEALVDESFLSGESKPVSKRKNSSVYMGSTNLDSSLKIIVQKPGSESYLYQVINLVKEAQMSRSKLQDTANKAAKWLFFIALFAGGSTFIYWMPILGANETLLMSVTVLIIACPHALGLAVPLVVAISTTKAAHYGILIRNREAFENLRKIDTICFDKTGTLTEGKLKVKNIVANDPKKLLGFAASLEKLSEHSIAKAIAEEAKKAKLPLLSVDRFKIIPGKGALGLIKGVKVVIGNDTALIEQGFELPKQNSDEVGTKVWVGVGKEILGYILLMDTIRTETKKAIALLHSMHIETVMLTGDNEITAKTVADELQMKRYFAHLLPDQKVAIIEQLKKSGKRVAMVGDGINDAPSLLSANVGIAIGTVTDIAAQSADIILTKNSIFDIAKAIVLSHATYSKIVQNLWWASGYNIIAIPLAAGVARGVGVAITPEIGALMMSLSTVIVAINAQFLKRFRFNENTAFGR</sequence>
<dbReference type="RefSeq" id="WP_084275930.1">
    <property type="nucleotide sequence ID" value="NZ_AP026671.1"/>
</dbReference>
<dbReference type="PRINTS" id="PR00119">
    <property type="entry name" value="CATATPASE"/>
</dbReference>
<evidence type="ECO:0000256" key="10">
    <source>
        <dbReference type="ARBA" id="ARBA00022842"/>
    </source>
</evidence>
<evidence type="ECO:0000256" key="1">
    <source>
        <dbReference type="ARBA" id="ARBA00004651"/>
    </source>
</evidence>
<dbReference type="GO" id="GO:0060003">
    <property type="term" value="P:copper ion export"/>
    <property type="evidence" value="ECO:0007669"/>
    <property type="project" value="UniProtKB-ARBA"/>
</dbReference>
<dbReference type="SFLD" id="SFLDF00027">
    <property type="entry name" value="p-type_atpase"/>
    <property type="match status" value="1"/>
</dbReference>
<protein>
    <submittedName>
        <fullName evidence="17">Cu2+-exporting ATPase</fullName>
    </submittedName>
</protein>
<dbReference type="InterPro" id="IPR008250">
    <property type="entry name" value="ATPase_P-typ_transduc_dom_A_sf"/>
</dbReference>
<dbReference type="SFLD" id="SFLDS00003">
    <property type="entry name" value="Haloacid_Dehalogenase"/>
    <property type="match status" value="1"/>
</dbReference>
<dbReference type="GO" id="GO:0005524">
    <property type="term" value="F:ATP binding"/>
    <property type="evidence" value="ECO:0007669"/>
    <property type="project" value="UniProtKB-UniRule"/>
</dbReference>
<dbReference type="GO" id="GO:0043682">
    <property type="term" value="F:P-type divalent copper transporter activity"/>
    <property type="evidence" value="ECO:0007669"/>
    <property type="project" value="TreeGrafter"/>
</dbReference>
<keyword evidence="18" id="KW-1185">Reference proteome</keyword>
<dbReference type="Proteomes" id="UP000192602">
    <property type="component" value="Unassembled WGS sequence"/>
</dbReference>
<dbReference type="SUPFAM" id="SSF81665">
    <property type="entry name" value="Calcium ATPase, transmembrane domain M"/>
    <property type="match status" value="1"/>
</dbReference>
<dbReference type="GO" id="GO:0005507">
    <property type="term" value="F:copper ion binding"/>
    <property type="evidence" value="ECO:0007669"/>
    <property type="project" value="TreeGrafter"/>
</dbReference>
<dbReference type="SFLD" id="SFLDG00002">
    <property type="entry name" value="C1.7:_P-type_atpase_like"/>
    <property type="match status" value="1"/>
</dbReference>
<dbReference type="PANTHER" id="PTHR43520">
    <property type="entry name" value="ATP7, ISOFORM B"/>
    <property type="match status" value="1"/>
</dbReference>
<dbReference type="EMBL" id="FWWZ01000001">
    <property type="protein sequence ID" value="SMC09713.1"/>
    <property type="molecule type" value="Genomic_DNA"/>
</dbReference>
<evidence type="ECO:0000256" key="15">
    <source>
        <dbReference type="RuleBase" id="RU362081"/>
    </source>
</evidence>
<evidence type="ECO:0000313" key="18">
    <source>
        <dbReference type="Proteomes" id="UP000192602"/>
    </source>
</evidence>
<keyword evidence="5" id="KW-0597">Phosphoprotein</keyword>
<dbReference type="InterPro" id="IPR023299">
    <property type="entry name" value="ATPase_P-typ_cyto_dom_N"/>
</dbReference>
<evidence type="ECO:0000313" key="17">
    <source>
        <dbReference type="EMBL" id="SMC09713.1"/>
    </source>
</evidence>
<keyword evidence="4 15" id="KW-1003">Cell membrane</keyword>
<dbReference type="NCBIfam" id="TIGR01494">
    <property type="entry name" value="ATPase_P-type"/>
    <property type="match status" value="1"/>
</dbReference>
<dbReference type="GO" id="GO:0016887">
    <property type="term" value="F:ATP hydrolysis activity"/>
    <property type="evidence" value="ECO:0007669"/>
    <property type="project" value="InterPro"/>
</dbReference>
<dbReference type="Gene3D" id="3.40.1110.10">
    <property type="entry name" value="Calcium-transporting ATPase, cytoplasmic domain N"/>
    <property type="match status" value="1"/>
</dbReference>
<keyword evidence="11" id="KW-1278">Translocase</keyword>
<dbReference type="Gene3D" id="2.70.150.10">
    <property type="entry name" value="Calcium-transporting ATPase, cytoplasmic transduction domain A"/>
    <property type="match status" value="1"/>
</dbReference>
<dbReference type="InterPro" id="IPR027256">
    <property type="entry name" value="P-typ_ATPase_IB"/>
</dbReference>
<dbReference type="Pfam" id="PF00122">
    <property type="entry name" value="E1-E2_ATPase"/>
    <property type="match status" value="1"/>
</dbReference>